<dbReference type="InterPro" id="IPR018528">
    <property type="entry name" value="Preph_deHydtase_CS"/>
</dbReference>
<dbReference type="CDD" id="cd04905">
    <property type="entry name" value="ACT_CM-PDT"/>
    <property type="match status" value="1"/>
</dbReference>
<dbReference type="PROSITE" id="PS51171">
    <property type="entry name" value="PREPHENATE_DEHYDR_3"/>
    <property type="match status" value="1"/>
</dbReference>
<evidence type="ECO:0000256" key="1">
    <source>
        <dbReference type="ARBA" id="ARBA00004741"/>
    </source>
</evidence>
<dbReference type="PROSITE" id="PS00858">
    <property type="entry name" value="PREPHENATE_DEHYDR_2"/>
    <property type="match status" value="1"/>
</dbReference>
<dbReference type="GO" id="GO:0009094">
    <property type="term" value="P:L-phenylalanine biosynthetic process"/>
    <property type="evidence" value="ECO:0007669"/>
    <property type="project" value="UniProtKB-UniPathway"/>
</dbReference>
<dbReference type="EC" id="4.2.1.51" evidence="2"/>
<dbReference type="Gene3D" id="3.40.190.10">
    <property type="entry name" value="Periplasmic binding protein-like II"/>
    <property type="match status" value="2"/>
</dbReference>
<evidence type="ECO:0000259" key="10">
    <source>
        <dbReference type="PROSITE" id="PS51171"/>
    </source>
</evidence>
<feature type="domain" description="Prephenate dehydratase" evidence="10">
    <location>
        <begin position="29"/>
        <end position="212"/>
    </location>
</feature>
<dbReference type="Gene3D" id="3.30.70.260">
    <property type="match status" value="1"/>
</dbReference>
<name>A0A1U7NUI2_9DEIO</name>
<dbReference type="InterPro" id="IPR001086">
    <property type="entry name" value="Preph_deHydtase"/>
</dbReference>
<protein>
    <recommendedName>
        <fullName evidence="2">prephenate dehydratase</fullName>
        <ecNumber evidence="2">4.2.1.51</ecNumber>
    </recommendedName>
</protein>
<dbReference type="InterPro" id="IPR008242">
    <property type="entry name" value="Chor_mutase/pphenate_deHydtase"/>
</dbReference>
<reference evidence="11 12" key="1">
    <citation type="submission" date="2017-01" db="EMBL/GenBank/DDBJ databases">
        <title>Genome Analysis of Deinococcus marmoris KOPRI26562.</title>
        <authorList>
            <person name="Kim J.H."/>
            <person name="Oh H.-M."/>
        </authorList>
    </citation>
    <scope>NUCLEOTIDE SEQUENCE [LARGE SCALE GENOMIC DNA]</scope>
    <source>
        <strain evidence="11 12">KOPRI26562</strain>
    </source>
</reference>
<dbReference type="eggNOG" id="COG0077">
    <property type="taxonomic scope" value="Bacteria"/>
</dbReference>
<dbReference type="InterPro" id="IPR045865">
    <property type="entry name" value="ACT-like_dom_sf"/>
</dbReference>
<evidence type="ECO:0000313" key="12">
    <source>
        <dbReference type="Proteomes" id="UP000186607"/>
    </source>
</evidence>
<evidence type="ECO:0000256" key="6">
    <source>
        <dbReference type="ARBA" id="ARBA00023239"/>
    </source>
</evidence>
<dbReference type="EMBL" id="MSTI01000137">
    <property type="protein sequence ID" value="OLV16567.1"/>
    <property type="molecule type" value="Genomic_DNA"/>
</dbReference>
<comment type="catalytic activity">
    <reaction evidence="7">
        <text>prephenate + H(+) = 3-phenylpyruvate + CO2 + H2O</text>
        <dbReference type="Rhea" id="RHEA:21648"/>
        <dbReference type="ChEBI" id="CHEBI:15377"/>
        <dbReference type="ChEBI" id="CHEBI:15378"/>
        <dbReference type="ChEBI" id="CHEBI:16526"/>
        <dbReference type="ChEBI" id="CHEBI:18005"/>
        <dbReference type="ChEBI" id="CHEBI:29934"/>
        <dbReference type="EC" id="4.2.1.51"/>
    </reaction>
</comment>
<keyword evidence="6" id="KW-0456">Lyase</keyword>
<evidence type="ECO:0000256" key="3">
    <source>
        <dbReference type="ARBA" id="ARBA00022605"/>
    </source>
</evidence>
<dbReference type="Pfam" id="PF00800">
    <property type="entry name" value="PDT"/>
    <property type="match status" value="1"/>
</dbReference>
<dbReference type="PANTHER" id="PTHR21022">
    <property type="entry name" value="PREPHENATE DEHYDRATASE P PROTEIN"/>
    <property type="match status" value="1"/>
</dbReference>
<comment type="caution">
    <text evidence="11">The sequence shown here is derived from an EMBL/GenBank/DDBJ whole genome shotgun (WGS) entry which is preliminary data.</text>
</comment>
<keyword evidence="12" id="KW-1185">Reference proteome</keyword>
<feature type="compositionally biased region" description="Low complexity" evidence="9">
    <location>
        <begin position="10"/>
        <end position="27"/>
    </location>
</feature>
<evidence type="ECO:0000256" key="7">
    <source>
        <dbReference type="ARBA" id="ARBA00047848"/>
    </source>
</evidence>
<keyword evidence="4" id="KW-0057">Aromatic amino acid biosynthesis</keyword>
<dbReference type="CDD" id="cd13631">
    <property type="entry name" value="PBP2_Ct-PDT_like"/>
    <property type="match status" value="1"/>
</dbReference>
<feature type="site" description="Essential for prephenate dehydratase activity" evidence="8">
    <location>
        <position position="205"/>
    </location>
</feature>
<keyword evidence="3" id="KW-0028">Amino-acid biosynthesis</keyword>
<dbReference type="GO" id="GO:0005737">
    <property type="term" value="C:cytoplasm"/>
    <property type="evidence" value="ECO:0007669"/>
    <property type="project" value="TreeGrafter"/>
</dbReference>
<dbReference type="AlphaFoldDB" id="A0A1U7NUI2"/>
<comment type="pathway">
    <text evidence="1">Amino-acid biosynthesis; L-phenylalanine biosynthesis; phenylpyruvate from prephenate: step 1/1.</text>
</comment>
<organism evidence="11 12">
    <name type="scientific">Deinococcus marmoris</name>
    <dbReference type="NCBI Taxonomy" id="249408"/>
    <lineage>
        <taxon>Bacteria</taxon>
        <taxon>Thermotogati</taxon>
        <taxon>Deinococcota</taxon>
        <taxon>Deinococci</taxon>
        <taxon>Deinococcales</taxon>
        <taxon>Deinococcaceae</taxon>
        <taxon>Deinococcus</taxon>
    </lineage>
</organism>
<dbReference type="PROSITE" id="PS00857">
    <property type="entry name" value="PREPHENATE_DEHYDR_1"/>
    <property type="match status" value="1"/>
</dbReference>
<evidence type="ECO:0000313" key="11">
    <source>
        <dbReference type="EMBL" id="OLV16567.1"/>
    </source>
</evidence>
<dbReference type="UniPathway" id="UPA00121">
    <property type="reaction ID" value="UER00345"/>
</dbReference>
<evidence type="ECO:0000256" key="2">
    <source>
        <dbReference type="ARBA" id="ARBA00013147"/>
    </source>
</evidence>
<evidence type="ECO:0000256" key="9">
    <source>
        <dbReference type="SAM" id="MobiDB-lite"/>
    </source>
</evidence>
<dbReference type="PANTHER" id="PTHR21022:SF19">
    <property type="entry name" value="PREPHENATE DEHYDRATASE-RELATED"/>
    <property type="match status" value="1"/>
</dbReference>
<accession>A0A1U7NUI2</accession>
<sequence>MSKAVPPSGPESVASEPVGSESGSSGSITVAFQGNPGAYGEIAALNAIPAVGTDRQTRGYPTFHGVAQAVESGEAQYGVLPVENSLMGAIHQAIDLLSDTELYVIGEVVVRVSHCLMALPGVELADLKSVASQQPALDQCTGLIRKYNLQPVAAHDTAGSARELAERGAAGGGQGEAAIASRRAAELYGLNILAHEIEDEPFNYTRFMVLSKHEPAPSDVPHKTSLVFAVRHTPGFLVETLNELSGLNLSRIESRPRRDRAWSYLMYVDIEGDARDPKVAQGLAGVLRKASYAKIIGSYPRAMETVG</sequence>
<dbReference type="GO" id="GO:0004664">
    <property type="term" value="F:prephenate dehydratase activity"/>
    <property type="evidence" value="ECO:0007669"/>
    <property type="project" value="UniProtKB-EC"/>
</dbReference>
<evidence type="ECO:0000256" key="4">
    <source>
        <dbReference type="ARBA" id="ARBA00023141"/>
    </source>
</evidence>
<evidence type="ECO:0000256" key="8">
    <source>
        <dbReference type="PIRSR" id="PIRSR001500-2"/>
    </source>
</evidence>
<dbReference type="PIRSF" id="PIRSF001500">
    <property type="entry name" value="Chor_mut_pdt_Ppr"/>
    <property type="match status" value="1"/>
</dbReference>
<gene>
    <name evidence="11" type="ORF">BOO71_0011455</name>
</gene>
<dbReference type="Proteomes" id="UP000186607">
    <property type="component" value="Unassembled WGS sequence"/>
</dbReference>
<dbReference type="SUPFAM" id="SSF55021">
    <property type="entry name" value="ACT-like"/>
    <property type="match status" value="1"/>
</dbReference>
<keyword evidence="5" id="KW-0584">Phenylalanine biosynthesis</keyword>
<evidence type="ECO:0000256" key="5">
    <source>
        <dbReference type="ARBA" id="ARBA00023222"/>
    </source>
</evidence>
<feature type="region of interest" description="Disordered" evidence="9">
    <location>
        <begin position="1"/>
        <end position="27"/>
    </location>
</feature>
<proteinExistence type="predicted"/>
<dbReference type="SUPFAM" id="SSF53850">
    <property type="entry name" value="Periplasmic binding protein-like II"/>
    <property type="match status" value="1"/>
</dbReference>
<dbReference type="STRING" id="249408.BOO71_0011455"/>